<dbReference type="SUPFAM" id="SSF53649">
    <property type="entry name" value="Alkaline phosphatase-like"/>
    <property type="match status" value="1"/>
</dbReference>
<feature type="transmembrane region" description="Helical" evidence="7">
    <location>
        <begin position="123"/>
        <end position="151"/>
    </location>
</feature>
<dbReference type="Pfam" id="PF00884">
    <property type="entry name" value="Sulfatase"/>
    <property type="match status" value="1"/>
</dbReference>
<comment type="caution">
    <text evidence="9">The sequence shown here is derived from an EMBL/GenBank/DDBJ whole genome shotgun (WGS) entry which is preliminary data.</text>
</comment>
<dbReference type="RefSeq" id="WP_303679707.1">
    <property type="nucleotide sequence ID" value="NZ_MNTG01000026.1"/>
</dbReference>
<dbReference type="PANTHER" id="PTHR30443:SF0">
    <property type="entry name" value="PHOSPHOETHANOLAMINE TRANSFERASE EPTA"/>
    <property type="match status" value="1"/>
</dbReference>
<dbReference type="PANTHER" id="PTHR30443">
    <property type="entry name" value="INNER MEMBRANE PROTEIN"/>
    <property type="match status" value="1"/>
</dbReference>
<dbReference type="InterPro" id="IPR058130">
    <property type="entry name" value="PEA_transf_C"/>
</dbReference>
<dbReference type="GO" id="GO:0009244">
    <property type="term" value="P:lipopolysaccharide core region biosynthetic process"/>
    <property type="evidence" value="ECO:0007669"/>
    <property type="project" value="TreeGrafter"/>
</dbReference>
<dbReference type="Gene3D" id="3.40.720.10">
    <property type="entry name" value="Alkaline Phosphatase, subunit A"/>
    <property type="match status" value="1"/>
</dbReference>
<dbReference type="InterPro" id="IPR040423">
    <property type="entry name" value="PEA_transferase"/>
</dbReference>
<feature type="transmembrane region" description="Helical" evidence="7">
    <location>
        <begin position="213"/>
        <end position="232"/>
    </location>
</feature>
<dbReference type="GO" id="GO:0016776">
    <property type="term" value="F:phosphotransferase activity, phosphate group as acceptor"/>
    <property type="evidence" value="ECO:0007669"/>
    <property type="project" value="TreeGrafter"/>
</dbReference>
<organism evidence="9 10">
    <name type="scientific">Phascolarctobacterium succinatutens</name>
    <dbReference type="NCBI Taxonomy" id="626940"/>
    <lineage>
        <taxon>Bacteria</taxon>
        <taxon>Bacillati</taxon>
        <taxon>Bacillota</taxon>
        <taxon>Negativicutes</taxon>
        <taxon>Acidaminococcales</taxon>
        <taxon>Acidaminococcaceae</taxon>
        <taxon>Phascolarctobacterium</taxon>
    </lineage>
</organism>
<keyword evidence="2" id="KW-1003">Cell membrane</keyword>
<evidence type="ECO:0000259" key="8">
    <source>
        <dbReference type="Pfam" id="PF00884"/>
    </source>
</evidence>
<name>A0A1Q6R6G3_9FIRM</name>
<dbReference type="STRING" id="626940.BHW43_04845"/>
<reference evidence="9 10" key="1">
    <citation type="journal article" date="2016" name="Nat. Biotechnol.">
        <title>Measurement of bacterial replication rates in microbial communities.</title>
        <authorList>
            <person name="Brown C.T."/>
            <person name="Olm M.R."/>
            <person name="Thomas B.C."/>
            <person name="Banfield J.F."/>
        </authorList>
    </citation>
    <scope>NUCLEOTIDE SEQUENCE [LARGE SCALE GENOMIC DNA]</scope>
    <source>
        <strain evidence="9">46_33</strain>
    </source>
</reference>
<dbReference type="EMBL" id="MNTG01000026">
    <property type="protein sequence ID" value="OLA37953.1"/>
    <property type="molecule type" value="Genomic_DNA"/>
</dbReference>
<feature type="transmembrane region" description="Helical" evidence="7">
    <location>
        <begin position="64"/>
        <end position="84"/>
    </location>
</feature>
<evidence type="ECO:0000256" key="4">
    <source>
        <dbReference type="ARBA" id="ARBA00022692"/>
    </source>
</evidence>
<dbReference type="InterPro" id="IPR000917">
    <property type="entry name" value="Sulfatase_N"/>
</dbReference>
<evidence type="ECO:0000313" key="10">
    <source>
        <dbReference type="Proteomes" id="UP000186777"/>
    </source>
</evidence>
<feature type="transmembrane region" description="Helical" evidence="7">
    <location>
        <begin position="6"/>
        <end position="26"/>
    </location>
</feature>
<protein>
    <recommendedName>
        <fullName evidence="8">Sulfatase N-terminal domain-containing protein</fullName>
    </recommendedName>
</protein>
<evidence type="ECO:0000256" key="7">
    <source>
        <dbReference type="SAM" id="Phobius"/>
    </source>
</evidence>
<evidence type="ECO:0000256" key="2">
    <source>
        <dbReference type="ARBA" id="ARBA00022475"/>
    </source>
</evidence>
<evidence type="ECO:0000313" key="9">
    <source>
        <dbReference type="EMBL" id="OLA37953.1"/>
    </source>
</evidence>
<keyword evidence="5 7" id="KW-1133">Transmembrane helix</keyword>
<dbReference type="GO" id="GO:0005886">
    <property type="term" value="C:plasma membrane"/>
    <property type="evidence" value="ECO:0007669"/>
    <property type="project" value="UniProtKB-SubCell"/>
</dbReference>
<evidence type="ECO:0000256" key="6">
    <source>
        <dbReference type="ARBA" id="ARBA00023136"/>
    </source>
</evidence>
<keyword evidence="6 7" id="KW-0472">Membrane</keyword>
<comment type="subcellular location">
    <subcellularLocation>
        <location evidence="1">Cell membrane</location>
        <topology evidence="1">Multi-pass membrane protein</topology>
    </subcellularLocation>
</comment>
<dbReference type="Proteomes" id="UP000186777">
    <property type="component" value="Unassembled WGS sequence"/>
</dbReference>
<feature type="transmembrane region" description="Helical" evidence="7">
    <location>
        <begin position="96"/>
        <end position="117"/>
    </location>
</feature>
<gene>
    <name evidence="9" type="ORF">BHW43_04845</name>
</gene>
<evidence type="ECO:0000256" key="1">
    <source>
        <dbReference type="ARBA" id="ARBA00004651"/>
    </source>
</evidence>
<proteinExistence type="predicted"/>
<dbReference type="InterPro" id="IPR017850">
    <property type="entry name" value="Alkaline_phosphatase_core_sf"/>
</dbReference>
<feature type="transmembrane region" description="Helical" evidence="7">
    <location>
        <begin position="181"/>
        <end position="201"/>
    </location>
</feature>
<feature type="transmembrane region" description="Helical" evidence="7">
    <location>
        <begin position="38"/>
        <end position="58"/>
    </location>
</feature>
<dbReference type="AlphaFoldDB" id="A0A1Q6R6G3"/>
<evidence type="ECO:0000256" key="5">
    <source>
        <dbReference type="ARBA" id="ARBA00022989"/>
    </source>
</evidence>
<feature type="domain" description="Sulfatase N-terminal" evidence="8">
    <location>
        <begin position="285"/>
        <end position="553"/>
    </location>
</feature>
<keyword evidence="4 7" id="KW-0812">Transmembrane</keyword>
<sequence length="592" mass="68091">MSYIDTIYIITAVVFYLFSYIYYLKISHGLGNKATYLQLRRFIPCAILSVLPAALAGLPLTSPLFVIPTIIAILWIVAYPTLYFISNHKVSSDFEFHFEAVFGLYFIAWISSLGIIMQQISWLAIPATILITVAELIMLSIPVAQLIYYGLYKACINENGMEMIQETHYNEIIEFIKSMPLVLNIVTFLGSICVTATALFVNYQEMIIQKNTPIVNLAIIAAIAIFLSTYLWKKKHGVFIRTAIVEFYLDVKEYLATNLQYSQNMQERISELQVTLLNKTDKPHTILLVIGESASRDYMKAFNKDYKFDTTPWLNKMAQSKNFILFPNAFSILPHTVTAVSNAMTEINQYNDKKFYESCSIIDIAHAAGYKVHWYSNQGHLGCADTPVTLIANTADVAKWTKQELNQVQYDESLLPYLDELDPEKNNFLVIHLKGNHFNFLNRFPESFTKFGTPGKYDLEVNYADSIAYTDYVLEQIFNYAKDKLNLQAMVYFSDHATVPDKRRSPNFEGLASVRIPFFTYFADDYIAQHQEVYDTLKKHENFYWTNDLAYELLCSILDIKSNHFDEANSLASEKFKYKRKDLRTNCGQTKL</sequence>
<evidence type="ECO:0000256" key="3">
    <source>
        <dbReference type="ARBA" id="ARBA00022679"/>
    </source>
</evidence>
<keyword evidence="3" id="KW-0808">Transferase</keyword>
<accession>A0A1Q6R6G3</accession>
<dbReference type="CDD" id="cd16017">
    <property type="entry name" value="LptA"/>
    <property type="match status" value="1"/>
</dbReference>